<comment type="caution">
    <text evidence="11">The sequence shown here is derived from an EMBL/GenBank/DDBJ whole genome shotgun (WGS) entry which is preliminary data.</text>
</comment>
<feature type="chain" id="PRO_5016433020" evidence="9">
    <location>
        <begin position="24"/>
        <end position="179"/>
    </location>
</feature>
<name>A0A316BSZ6_PSESE</name>
<comment type="subcellular location">
    <subcellularLocation>
        <location evidence="1">Cell outer membrane</location>
        <topology evidence="1">Lipid-anchor</topology>
    </subcellularLocation>
</comment>
<dbReference type="InterPro" id="IPR016085">
    <property type="entry name" value="Protease_inh_B-barrel_dom"/>
</dbReference>
<dbReference type="RefSeq" id="WP_026060110.1">
    <property type="nucleotide sequence ID" value="NZ_QGGG01000022.1"/>
</dbReference>
<evidence type="ECO:0000256" key="4">
    <source>
        <dbReference type="ARBA" id="ARBA00023136"/>
    </source>
</evidence>
<keyword evidence="6" id="KW-0998">Cell outer membrane</keyword>
<dbReference type="GO" id="GO:0004866">
    <property type="term" value="F:endopeptidase inhibitor activity"/>
    <property type="evidence" value="ECO:0007669"/>
    <property type="project" value="InterPro"/>
</dbReference>
<evidence type="ECO:0000256" key="9">
    <source>
        <dbReference type="SAM" id="SignalP"/>
    </source>
</evidence>
<evidence type="ECO:0000256" key="3">
    <source>
        <dbReference type="ARBA" id="ARBA00022729"/>
    </source>
</evidence>
<protein>
    <submittedName>
        <fullName evidence="11">Protease inhibitor Inh</fullName>
    </submittedName>
</protein>
<keyword evidence="3 9" id="KW-0732">Signal</keyword>
<evidence type="ECO:0000259" key="10">
    <source>
        <dbReference type="Pfam" id="PF02974"/>
    </source>
</evidence>
<dbReference type="EMBL" id="QGGG01000022">
    <property type="protein sequence ID" value="PWJ74819.1"/>
    <property type="molecule type" value="Genomic_DNA"/>
</dbReference>
<organism evidence="11 12">
    <name type="scientific">Pseudaminobacter salicylatoxidans</name>
    <dbReference type="NCBI Taxonomy" id="93369"/>
    <lineage>
        <taxon>Bacteria</taxon>
        <taxon>Pseudomonadati</taxon>
        <taxon>Pseudomonadota</taxon>
        <taxon>Alphaproteobacteria</taxon>
        <taxon>Hyphomicrobiales</taxon>
        <taxon>Phyllobacteriaceae</taxon>
        <taxon>Pseudaminobacter</taxon>
    </lineage>
</organism>
<evidence type="ECO:0000256" key="7">
    <source>
        <dbReference type="ARBA" id="ARBA00023288"/>
    </source>
</evidence>
<keyword evidence="7" id="KW-0449">Lipoprotein</keyword>
<dbReference type="Gene3D" id="2.40.128.10">
    <property type="match status" value="1"/>
</dbReference>
<feature type="domain" description="Alkaline proteinase inhibitor/ Outer membrane lipoprotein Omp19" evidence="10">
    <location>
        <begin position="89"/>
        <end position="179"/>
    </location>
</feature>
<evidence type="ECO:0000256" key="5">
    <source>
        <dbReference type="ARBA" id="ARBA00023139"/>
    </source>
</evidence>
<feature type="signal peptide" evidence="9">
    <location>
        <begin position="1"/>
        <end position="23"/>
    </location>
</feature>
<dbReference type="OrthoDB" id="7677911at2"/>
<keyword evidence="4" id="KW-0472">Membrane</keyword>
<keyword evidence="12" id="KW-1185">Reference proteome</keyword>
<evidence type="ECO:0000256" key="1">
    <source>
        <dbReference type="ARBA" id="ARBA00004459"/>
    </source>
</evidence>
<keyword evidence="5" id="KW-0564">Palmitate</keyword>
<dbReference type="Proteomes" id="UP000245396">
    <property type="component" value="Unassembled WGS sequence"/>
</dbReference>
<evidence type="ECO:0000313" key="12">
    <source>
        <dbReference type="Proteomes" id="UP000245396"/>
    </source>
</evidence>
<accession>A0A316BSZ6</accession>
<sequence length="179" mass="17969">MSFSRAGLLAVSLAALVAAGCQSSRMSSFDSQPAPLTPAPTGQVTTGQLPPPVAPGSTDASQFPAAPGTETQVAALPPSSGPAAGAPDLTAGSVAGVWNVNISGQSCRVATPQTKFGQGYRAGPLRCPAPVDGVKSWNVAGKQLTLYDENGGTLARLYSSGPEKFDGQTESGLPISLSR</sequence>
<dbReference type="PIRSF" id="PIRSF034005">
    <property type="entry name" value="OM_lipoprot_Omp19_bac"/>
    <property type="match status" value="1"/>
</dbReference>
<comment type="similarity">
    <text evidence="2">Belongs to the rhizobiaceae omp19 lipoprotein family.</text>
</comment>
<gene>
    <name evidence="11" type="ORF">C7441_12213</name>
</gene>
<evidence type="ECO:0000256" key="8">
    <source>
        <dbReference type="SAM" id="MobiDB-lite"/>
    </source>
</evidence>
<evidence type="ECO:0000313" key="11">
    <source>
        <dbReference type="EMBL" id="PWJ74819.1"/>
    </source>
</evidence>
<dbReference type="GO" id="GO:0009279">
    <property type="term" value="C:cell outer membrane"/>
    <property type="evidence" value="ECO:0007669"/>
    <property type="project" value="UniProtKB-SubCell"/>
</dbReference>
<proteinExistence type="inferred from homology"/>
<reference evidence="11 12" key="1">
    <citation type="submission" date="2018-05" db="EMBL/GenBank/DDBJ databases">
        <title>Genomic Encyclopedia of Type Strains, Phase IV (KMG-IV): sequencing the most valuable type-strain genomes for metagenomic binning, comparative biology and taxonomic classification.</title>
        <authorList>
            <person name="Goeker M."/>
        </authorList>
    </citation>
    <scope>NUCLEOTIDE SEQUENCE [LARGE SCALE GENOMIC DNA]</scope>
    <source>
        <strain evidence="11 12">DSM 6986</strain>
    </source>
</reference>
<dbReference type="InterPro" id="IPR021140">
    <property type="entry name" value="Inh/Omp19"/>
</dbReference>
<dbReference type="AlphaFoldDB" id="A0A316BSZ6"/>
<dbReference type="SUPFAM" id="SSF50882">
    <property type="entry name" value="beta-Barrel protease inhibitors"/>
    <property type="match status" value="1"/>
</dbReference>
<evidence type="ECO:0000256" key="2">
    <source>
        <dbReference type="ARBA" id="ARBA00007138"/>
    </source>
</evidence>
<dbReference type="Pfam" id="PF02974">
    <property type="entry name" value="Inh"/>
    <property type="match status" value="1"/>
</dbReference>
<dbReference type="PROSITE" id="PS51257">
    <property type="entry name" value="PROKAR_LIPOPROTEIN"/>
    <property type="match status" value="1"/>
</dbReference>
<feature type="compositionally biased region" description="Low complexity" evidence="8">
    <location>
        <begin position="74"/>
        <end position="87"/>
    </location>
</feature>
<feature type="region of interest" description="Disordered" evidence="8">
    <location>
        <begin position="27"/>
        <end position="88"/>
    </location>
</feature>
<dbReference type="InterPro" id="IPR010571">
    <property type="entry name" value="OM_lipoprot_Omp19_bac"/>
</dbReference>
<dbReference type="STRING" id="1192868.GCA_000304395_01073"/>
<evidence type="ECO:0000256" key="6">
    <source>
        <dbReference type="ARBA" id="ARBA00023237"/>
    </source>
</evidence>